<organism evidence="10 11">
    <name type="scientific">Pyrococcus horikoshii</name>
    <dbReference type="NCBI Taxonomy" id="53953"/>
    <lineage>
        <taxon>Archaea</taxon>
        <taxon>Methanobacteriati</taxon>
        <taxon>Methanobacteriota</taxon>
        <taxon>Thermococci</taxon>
        <taxon>Thermococcales</taxon>
        <taxon>Thermococcaceae</taxon>
        <taxon>Pyrococcus</taxon>
    </lineage>
</organism>
<accession>A0A832WGW0</accession>
<feature type="transmembrane region" description="Helical" evidence="8">
    <location>
        <begin position="294"/>
        <end position="319"/>
    </location>
</feature>
<evidence type="ECO:0000256" key="3">
    <source>
        <dbReference type="ARBA" id="ARBA00022448"/>
    </source>
</evidence>
<evidence type="ECO:0000313" key="10">
    <source>
        <dbReference type="EMBL" id="HII60515.1"/>
    </source>
</evidence>
<dbReference type="PANTHER" id="PTHR30294">
    <property type="entry name" value="MEMBRANE COMPONENT OF ABC TRANSPORTER YHHJ-RELATED"/>
    <property type="match status" value="1"/>
</dbReference>
<dbReference type="Proteomes" id="UP000617544">
    <property type="component" value="Unassembled WGS sequence"/>
</dbReference>
<feature type="domain" description="ABC transmembrane type-2" evidence="9">
    <location>
        <begin position="157"/>
        <end position="407"/>
    </location>
</feature>
<feature type="transmembrane region" description="Helical" evidence="8">
    <location>
        <begin position="20"/>
        <end position="40"/>
    </location>
</feature>
<keyword evidence="4" id="KW-1003">Cell membrane</keyword>
<comment type="subcellular location">
    <subcellularLocation>
        <location evidence="1">Cell membrane</location>
        <topology evidence="1">Multi-pass membrane protein</topology>
    </subcellularLocation>
</comment>
<name>A0A832WGW0_PYRHR</name>
<evidence type="ECO:0000256" key="6">
    <source>
        <dbReference type="ARBA" id="ARBA00022989"/>
    </source>
</evidence>
<keyword evidence="5 8" id="KW-0812">Transmembrane</keyword>
<proteinExistence type="inferred from homology"/>
<dbReference type="InterPro" id="IPR047817">
    <property type="entry name" value="ABC2_TM_bact-type"/>
</dbReference>
<dbReference type="RefSeq" id="WP_010885607.1">
    <property type="nucleotide sequence ID" value="NZ_DUJN01000002.1"/>
</dbReference>
<dbReference type="Pfam" id="PF12698">
    <property type="entry name" value="ABC2_membrane_3"/>
    <property type="match status" value="1"/>
</dbReference>
<dbReference type="OMA" id="IMMLIIM"/>
<evidence type="ECO:0000256" key="5">
    <source>
        <dbReference type="ARBA" id="ARBA00022692"/>
    </source>
</evidence>
<comment type="caution">
    <text evidence="10">The sequence shown here is derived from an EMBL/GenBank/DDBJ whole genome shotgun (WGS) entry which is preliminary data.</text>
</comment>
<dbReference type="Gene3D" id="3.40.1710.10">
    <property type="entry name" value="abc type-2 transporter like domain"/>
    <property type="match status" value="1"/>
</dbReference>
<feature type="transmembrane region" description="Helical" evidence="8">
    <location>
        <begin position="245"/>
        <end position="266"/>
    </location>
</feature>
<dbReference type="GO" id="GO:0140359">
    <property type="term" value="F:ABC-type transporter activity"/>
    <property type="evidence" value="ECO:0007669"/>
    <property type="project" value="InterPro"/>
</dbReference>
<keyword evidence="6 8" id="KW-1133">Transmembrane helix</keyword>
<evidence type="ECO:0000256" key="2">
    <source>
        <dbReference type="ARBA" id="ARBA00007783"/>
    </source>
</evidence>
<dbReference type="EMBL" id="DUJN01000002">
    <property type="protein sequence ID" value="HII60515.1"/>
    <property type="molecule type" value="Genomic_DNA"/>
</dbReference>
<evidence type="ECO:0000256" key="1">
    <source>
        <dbReference type="ARBA" id="ARBA00004651"/>
    </source>
</evidence>
<comment type="similarity">
    <text evidence="2">Belongs to the ABC-2 integral membrane protein family.</text>
</comment>
<gene>
    <name evidence="10" type="ORF">HA331_01925</name>
</gene>
<keyword evidence="3" id="KW-0813">Transport</keyword>
<evidence type="ECO:0000256" key="4">
    <source>
        <dbReference type="ARBA" id="ARBA00022475"/>
    </source>
</evidence>
<sequence length="420" mass="46475">MSDFMVILMKELRDMLRDRGVIVGIIIVPLILYPALGQMIQIGMEEAKKETSVVIANFDEGAYAKLIIKGLKLTPNVTVITIEAESIEEALKIAQEKKYNVLVVIPRNFSKSIEENEKAVIDVYGIFTGLSLGMKESISESRINAVVNIIGEELAKLKIKNNFENPEAVLHPIEVKGYSVVKGRIVNLPPSIVSGILASQAFSIPIVVFIMFTFVSQMAASSVASEKENKTLETLLTLPVSRTSIVAGKMIGAGIMGLIAAISYMIGMRKYFSSFTEMNINLSEIGIKIEPRSYALFAIIMFLTIVFAIALAMLLGVFAEDTKSANTLVSMVMMPLLFPTFAFMVVDLQSIPPLVRYTLYAIPFSHPVIASRAMLFGEYEVMLRSIIYLTLISLLTLYVTARLFSSEKLLTARLKLKRRS</sequence>
<evidence type="ECO:0000256" key="7">
    <source>
        <dbReference type="ARBA" id="ARBA00023136"/>
    </source>
</evidence>
<dbReference type="GO" id="GO:0005886">
    <property type="term" value="C:plasma membrane"/>
    <property type="evidence" value="ECO:0007669"/>
    <property type="project" value="UniProtKB-SubCell"/>
</dbReference>
<dbReference type="GeneID" id="1443847"/>
<dbReference type="AlphaFoldDB" id="A0A832WGW0"/>
<dbReference type="PANTHER" id="PTHR30294:SF29">
    <property type="entry name" value="MULTIDRUG ABC TRANSPORTER PERMEASE YBHS-RELATED"/>
    <property type="match status" value="1"/>
</dbReference>
<evidence type="ECO:0000313" key="11">
    <source>
        <dbReference type="Proteomes" id="UP000617544"/>
    </source>
</evidence>
<feature type="transmembrane region" description="Helical" evidence="8">
    <location>
        <begin position="325"/>
        <end position="345"/>
    </location>
</feature>
<reference evidence="10" key="1">
    <citation type="journal article" date="2020" name="bioRxiv">
        <title>A rank-normalized archaeal taxonomy based on genome phylogeny resolves widespread incomplete and uneven classifications.</title>
        <authorList>
            <person name="Rinke C."/>
            <person name="Chuvochina M."/>
            <person name="Mussig A.J."/>
            <person name="Chaumeil P.-A."/>
            <person name="Waite D.W."/>
            <person name="Whitman W.B."/>
            <person name="Parks D.H."/>
            <person name="Hugenholtz P."/>
        </authorList>
    </citation>
    <scope>NUCLEOTIDE SEQUENCE</scope>
    <source>
        <strain evidence="10">UBA8834</strain>
    </source>
</reference>
<protein>
    <submittedName>
        <fullName evidence="10">ABC transporter permease</fullName>
    </submittedName>
</protein>
<dbReference type="InterPro" id="IPR013525">
    <property type="entry name" value="ABC2_TM"/>
</dbReference>
<feature type="transmembrane region" description="Helical" evidence="8">
    <location>
        <begin position="192"/>
        <end position="215"/>
    </location>
</feature>
<evidence type="ECO:0000259" key="9">
    <source>
        <dbReference type="PROSITE" id="PS51012"/>
    </source>
</evidence>
<feature type="transmembrane region" description="Helical" evidence="8">
    <location>
        <begin position="381"/>
        <end position="404"/>
    </location>
</feature>
<dbReference type="InterPro" id="IPR051449">
    <property type="entry name" value="ABC-2_transporter_component"/>
</dbReference>
<dbReference type="PROSITE" id="PS51012">
    <property type="entry name" value="ABC_TM2"/>
    <property type="match status" value="1"/>
</dbReference>
<evidence type="ECO:0000256" key="8">
    <source>
        <dbReference type="SAM" id="Phobius"/>
    </source>
</evidence>
<keyword evidence="7 8" id="KW-0472">Membrane</keyword>